<dbReference type="AlphaFoldDB" id="A0A1W1DWM3"/>
<protein>
    <submittedName>
        <fullName evidence="1">Uncharacterized protein</fullName>
    </submittedName>
</protein>
<evidence type="ECO:0000313" key="1">
    <source>
        <dbReference type="EMBL" id="SFV86093.1"/>
    </source>
</evidence>
<accession>A0A1W1DWM3</accession>
<dbReference type="EMBL" id="FPHW01000250">
    <property type="protein sequence ID" value="SFV86093.1"/>
    <property type="molecule type" value="Genomic_DNA"/>
</dbReference>
<name>A0A1W1DWM3_9ZZZZ</name>
<gene>
    <name evidence="1" type="ORF">MNB_SUP05-7-401</name>
</gene>
<sequence>MVKKKEMQFINVLDAVDYPVHGVLQLPPSIAQMEDLFDID</sequence>
<proteinExistence type="predicted"/>
<reference evidence="1" key="1">
    <citation type="submission" date="2016-10" db="EMBL/GenBank/DDBJ databases">
        <authorList>
            <person name="de Groot N.N."/>
        </authorList>
    </citation>
    <scope>NUCLEOTIDE SEQUENCE</scope>
</reference>
<organism evidence="1">
    <name type="scientific">hydrothermal vent metagenome</name>
    <dbReference type="NCBI Taxonomy" id="652676"/>
    <lineage>
        <taxon>unclassified sequences</taxon>
        <taxon>metagenomes</taxon>
        <taxon>ecological metagenomes</taxon>
    </lineage>
</organism>